<organism evidence="1 2">
    <name type="scientific">Microbispora hainanensis</name>
    <dbReference type="NCBI Taxonomy" id="568844"/>
    <lineage>
        <taxon>Bacteria</taxon>
        <taxon>Bacillati</taxon>
        <taxon>Actinomycetota</taxon>
        <taxon>Actinomycetes</taxon>
        <taxon>Streptosporangiales</taxon>
        <taxon>Streptosporangiaceae</taxon>
        <taxon>Microbispora</taxon>
    </lineage>
</organism>
<evidence type="ECO:0000313" key="1">
    <source>
        <dbReference type="EMBL" id="TQS21424.1"/>
    </source>
</evidence>
<dbReference type="RefSeq" id="WP_142618667.1">
    <property type="nucleotide sequence ID" value="NZ_VIRM01000011.1"/>
</dbReference>
<accession>A0A544YXD9</accession>
<dbReference type="EMBL" id="VIRM01000011">
    <property type="protein sequence ID" value="TQS21424.1"/>
    <property type="molecule type" value="Genomic_DNA"/>
</dbReference>
<comment type="caution">
    <text evidence="1">The sequence shown here is derived from an EMBL/GenBank/DDBJ whole genome shotgun (WGS) entry which is preliminary data.</text>
</comment>
<sequence>MPHVADDPTTKSAVQKCEERLRTLHPYVMADYDWLYADGMSRLEAMCQAAPSFSRDARGLAPRRTAVSGGVGQEAVFDSCTAPP</sequence>
<name>A0A544YXD9_9ACTN</name>
<dbReference type="Proteomes" id="UP000316541">
    <property type="component" value="Unassembled WGS sequence"/>
</dbReference>
<dbReference type="AlphaFoldDB" id="A0A544YXD9"/>
<reference evidence="1 2" key="1">
    <citation type="submission" date="2019-07" db="EMBL/GenBank/DDBJ databases">
        <title>Microbispora hainanensis DSM 45428.</title>
        <authorList>
            <person name="Thawai C."/>
        </authorList>
    </citation>
    <scope>NUCLEOTIDE SEQUENCE [LARGE SCALE GENOMIC DNA]</scope>
    <source>
        <strain evidence="1 2">DSM 45428</strain>
    </source>
</reference>
<protein>
    <submittedName>
        <fullName evidence="1">Uncharacterized protein</fullName>
    </submittedName>
</protein>
<proteinExistence type="predicted"/>
<gene>
    <name evidence="1" type="ORF">FLX08_11330</name>
</gene>
<evidence type="ECO:0000313" key="2">
    <source>
        <dbReference type="Proteomes" id="UP000316541"/>
    </source>
</evidence>